<reference evidence="6 7" key="1">
    <citation type="journal article" date="2015" name="Genome Biol.">
        <title>Comparative genomics of Steinernema reveals deeply conserved gene regulatory networks.</title>
        <authorList>
            <person name="Dillman A.R."/>
            <person name="Macchietto M."/>
            <person name="Porter C.F."/>
            <person name="Rogers A."/>
            <person name="Williams B."/>
            <person name="Antoshechkin I."/>
            <person name="Lee M.M."/>
            <person name="Goodwin Z."/>
            <person name="Lu X."/>
            <person name="Lewis E.E."/>
            <person name="Goodrich-Blair H."/>
            <person name="Stock S.P."/>
            <person name="Adams B.J."/>
            <person name="Sternberg P.W."/>
            <person name="Mortazavi A."/>
        </authorList>
    </citation>
    <scope>NUCLEOTIDE SEQUENCE [LARGE SCALE GENOMIC DNA]</scope>
    <source>
        <strain evidence="6 7">ALL</strain>
    </source>
</reference>
<evidence type="ECO:0000259" key="5">
    <source>
        <dbReference type="Pfam" id="PF00171"/>
    </source>
</evidence>
<evidence type="ECO:0000256" key="1">
    <source>
        <dbReference type="ARBA" id="ARBA00009986"/>
    </source>
</evidence>
<dbReference type="AlphaFoldDB" id="A0A4U5P0N7"/>
<dbReference type="InterPro" id="IPR016163">
    <property type="entry name" value="Ald_DH_C"/>
</dbReference>
<comment type="caution">
    <text evidence="6">The sequence shown here is derived from an EMBL/GenBank/DDBJ whole genome shotgun (WGS) entry which is preliminary data.</text>
</comment>
<dbReference type="FunFam" id="3.40.605.10:FF:000050">
    <property type="entry name" value="Aldehyde dehydrogenase, mitochondrial"/>
    <property type="match status" value="1"/>
</dbReference>
<dbReference type="PROSITE" id="PS00687">
    <property type="entry name" value="ALDEHYDE_DEHYDR_GLU"/>
    <property type="match status" value="1"/>
</dbReference>
<dbReference type="SUPFAM" id="SSF53720">
    <property type="entry name" value="ALDH-like"/>
    <property type="match status" value="1"/>
</dbReference>
<evidence type="ECO:0000313" key="7">
    <source>
        <dbReference type="Proteomes" id="UP000298663"/>
    </source>
</evidence>
<dbReference type="Gene3D" id="3.40.605.10">
    <property type="entry name" value="Aldehyde Dehydrogenase, Chain A, domain 1"/>
    <property type="match status" value="1"/>
</dbReference>
<dbReference type="InterPro" id="IPR016162">
    <property type="entry name" value="Ald_DH_N"/>
</dbReference>
<dbReference type="InterPro" id="IPR029510">
    <property type="entry name" value="Ald_DH_CS_GLU"/>
</dbReference>
<dbReference type="InterPro" id="IPR015590">
    <property type="entry name" value="Aldehyde_DH_dom"/>
</dbReference>
<dbReference type="FunFam" id="3.40.605.10:FF:000026">
    <property type="entry name" value="Aldehyde dehydrogenase, putative"/>
    <property type="match status" value="1"/>
</dbReference>
<reference evidence="6 7" key="2">
    <citation type="journal article" date="2019" name="G3 (Bethesda)">
        <title>Hybrid Assembly of the Genome of the Entomopathogenic Nematode Steinernema carpocapsae Identifies the X-Chromosome.</title>
        <authorList>
            <person name="Serra L."/>
            <person name="Macchietto M."/>
            <person name="Macias-Munoz A."/>
            <person name="McGill C.J."/>
            <person name="Rodriguez I.M."/>
            <person name="Rodriguez B."/>
            <person name="Murad R."/>
            <person name="Mortazavi A."/>
        </authorList>
    </citation>
    <scope>NUCLEOTIDE SEQUENCE [LARGE SCALE GENOMIC DNA]</scope>
    <source>
        <strain evidence="6 7">ALL</strain>
    </source>
</reference>
<dbReference type="Pfam" id="PF00171">
    <property type="entry name" value="Aldedh"/>
    <property type="match status" value="1"/>
</dbReference>
<evidence type="ECO:0000313" key="6">
    <source>
        <dbReference type="EMBL" id="TKR89516.1"/>
    </source>
</evidence>
<dbReference type="FunFam" id="3.40.309.10:FF:000001">
    <property type="entry name" value="Mitochondrial aldehyde dehydrogenase 2"/>
    <property type="match status" value="1"/>
</dbReference>
<keyword evidence="2 4" id="KW-0560">Oxidoreductase</keyword>
<dbReference type="Gene3D" id="3.40.309.10">
    <property type="entry name" value="Aldehyde Dehydrogenase, Chain A, domain 2"/>
    <property type="match status" value="1"/>
</dbReference>
<keyword evidence="7" id="KW-1185">Reference proteome</keyword>
<dbReference type="STRING" id="34508.A0A4U5P0N7"/>
<evidence type="ECO:0000256" key="3">
    <source>
        <dbReference type="PROSITE-ProRule" id="PRU10007"/>
    </source>
</evidence>
<protein>
    <recommendedName>
        <fullName evidence="5">Aldehyde dehydrogenase domain-containing protein</fullName>
    </recommendedName>
</protein>
<dbReference type="InterPro" id="IPR016160">
    <property type="entry name" value="Ald_DH_CS_CYS"/>
</dbReference>
<evidence type="ECO:0000256" key="4">
    <source>
        <dbReference type="RuleBase" id="RU003345"/>
    </source>
</evidence>
<proteinExistence type="inferred from homology"/>
<dbReference type="EMBL" id="AZBU02000003">
    <property type="protein sequence ID" value="TKR89516.1"/>
    <property type="molecule type" value="Genomic_DNA"/>
</dbReference>
<feature type="active site" evidence="3">
    <location>
        <position position="267"/>
    </location>
</feature>
<accession>A0A4U5P0N7</accession>
<dbReference type="PROSITE" id="PS00070">
    <property type="entry name" value="ALDEHYDE_DEHYDR_CYS"/>
    <property type="match status" value="1"/>
</dbReference>
<dbReference type="OrthoDB" id="310895at2759"/>
<dbReference type="PANTHER" id="PTHR11699">
    <property type="entry name" value="ALDEHYDE DEHYDROGENASE-RELATED"/>
    <property type="match status" value="1"/>
</dbReference>
<evidence type="ECO:0000256" key="2">
    <source>
        <dbReference type="ARBA" id="ARBA00023002"/>
    </source>
</evidence>
<dbReference type="GO" id="GO:0016620">
    <property type="term" value="F:oxidoreductase activity, acting on the aldehyde or oxo group of donors, NAD or NADP as acceptor"/>
    <property type="evidence" value="ECO:0007669"/>
    <property type="project" value="InterPro"/>
</dbReference>
<organism evidence="6 7">
    <name type="scientific">Steinernema carpocapsae</name>
    <name type="common">Entomopathogenic nematode</name>
    <dbReference type="NCBI Taxonomy" id="34508"/>
    <lineage>
        <taxon>Eukaryota</taxon>
        <taxon>Metazoa</taxon>
        <taxon>Ecdysozoa</taxon>
        <taxon>Nematoda</taxon>
        <taxon>Chromadorea</taxon>
        <taxon>Rhabditida</taxon>
        <taxon>Tylenchina</taxon>
        <taxon>Panagrolaimomorpha</taxon>
        <taxon>Strongyloidoidea</taxon>
        <taxon>Steinernematidae</taxon>
        <taxon>Steinernema</taxon>
    </lineage>
</organism>
<name>A0A4U5P0N7_STECR</name>
<dbReference type="InterPro" id="IPR016161">
    <property type="entry name" value="Ald_DH/histidinol_DH"/>
</dbReference>
<feature type="domain" description="Aldehyde dehydrogenase" evidence="5">
    <location>
        <begin position="32"/>
        <end position="490"/>
    </location>
</feature>
<sequence length="499" mass="54128">MTQIPTPIDIMKNGGPKYTGLFINNEFRPSLSGKTFETFNPATGEKICDVAEALKEDVDLAVEAANKAFKTGSPWRRMDASERGKLLYRLAELMERDRTILASLESLNNGKAYTASYNFDVPAAIDTIRYSAGWADKIQGKTIPTNGDFFTYTRHEPVGVAGQIMSFNFPLFMQAGKLGPALAAGNTVVQKTAEQTPLSALHVASLVKEAGFPEGVVNILSGFGTTAGRAITSHMKIDKVAFTGSTAVGREVMTAAAQSNLKRIDLELGGKSPMIIFSDADLDMAVQQAHVGIFMNAGQICCAASRTFVEAKIYDEFIARSKELAEKRVLGDPFDLRTEQGPQISEKQMNTVLGYIESGKEQGAQLVTGGSRWGNKGYFVQPTIFANVDDQMRIAQEEIFGPVMSVIRFEDMEDLVEKANNTIYGLAAAVMTKDIDKALHVANHIRAGTVWVNCYLGGGAGAPFGGYKQSGMGREMGEYALQQYTEVKAVTIKVPVKNS</sequence>
<dbReference type="Proteomes" id="UP000298663">
    <property type="component" value="Unassembled WGS sequence"/>
</dbReference>
<gene>
    <name evidence="6" type="ORF">L596_013609</name>
</gene>
<comment type="similarity">
    <text evidence="1 4">Belongs to the aldehyde dehydrogenase family.</text>
</comment>